<dbReference type="AlphaFoldDB" id="A0A150IMU3"/>
<comment type="subcellular location">
    <subcellularLocation>
        <location evidence="1 7">Cell membrane</location>
        <topology evidence="1 7">Multi-pass membrane protein</topology>
    </subcellularLocation>
</comment>
<feature type="transmembrane region" description="Helical" evidence="7">
    <location>
        <begin position="75"/>
        <end position="95"/>
    </location>
</feature>
<keyword evidence="4 7" id="KW-0812">Transmembrane</keyword>
<gene>
    <name evidence="8" type="ORF">APG10_00137</name>
    <name evidence="9" type="ORF">APG11_00236</name>
    <name evidence="10" type="ORF">APG12_00190</name>
</gene>
<dbReference type="InterPro" id="IPR002771">
    <property type="entry name" value="Multi_antbiot-R_MarC"/>
</dbReference>
<keyword evidence="6 7" id="KW-0472">Membrane</keyword>
<dbReference type="GO" id="GO:0005886">
    <property type="term" value="C:plasma membrane"/>
    <property type="evidence" value="ECO:0007669"/>
    <property type="project" value="UniProtKB-SubCell"/>
</dbReference>
<comment type="caution">
    <text evidence="8">The sequence shown here is derived from an EMBL/GenBank/DDBJ whole genome shotgun (WGS) entry which is preliminary data.</text>
</comment>
<keyword evidence="5 7" id="KW-1133">Transmembrane helix</keyword>
<evidence type="ECO:0000313" key="10">
    <source>
        <dbReference type="EMBL" id="KYC51265.1"/>
    </source>
</evidence>
<dbReference type="PANTHER" id="PTHR33508:SF1">
    <property type="entry name" value="UPF0056 MEMBRANE PROTEIN YHCE"/>
    <property type="match status" value="1"/>
</dbReference>
<accession>A0A150IMU3</accession>
<evidence type="ECO:0000313" key="11">
    <source>
        <dbReference type="Proteomes" id="UP000091929"/>
    </source>
</evidence>
<proteinExistence type="inferred from homology"/>
<sequence>MLGTLLQLIILFFVVIDPLASFLVFYSTSSTMVPKERQKTGILAILIAVLLCFMVLLLGQRLLELFSTTLDEFRIAGGIILTILGIKMVLGEPLINTHDKKDNSAKALASIIATPLITGPATIFTIIIASNDYGKFLTGIAVGIVLLITVLLFLMSNKVKKLLGDTATQVATTILGLVTLSWGVKFIILGIKNIF</sequence>
<protein>
    <recommendedName>
        <fullName evidence="7">UPF0056 membrane protein</fullName>
    </recommendedName>
</protein>
<evidence type="ECO:0000313" key="12">
    <source>
        <dbReference type="Proteomes" id="UP000092401"/>
    </source>
</evidence>
<dbReference type="EMBL" id="LNGF01000003">
    <property type="protein sequence ID" value="KYC48565.1"/>
    <property type="molecule type" value="Genomic_DNA"/>
</dbReference>
<dbReference type="Proteomes" id="UP000092403">
    <property type="component" value="Unassembled WGS sequence"/>
</dbReference>
<feature type="transmembrane region" description="Helical" evidence="7">
    <location>
        <begin position="136"/>
        <end position="155"/>
    </location>
</feature>
<keyword evidence="3" id="KW-1003">Cell membrane</keyword>
<dbReference type="PANTHER" id="PTHR33508">
    <property type="entry name" value="UPF0056 MEMBRANE PROTEIN YHCE"/>
    <property type="match status" value="1"/>
</dbReference>
<evidence type="ECO:0000256" key="5">
    <source>
        <dbReference type="ARBA" id="ARBA00022989"/>
    </source>
</evidence>
<name>A0A150IMU3_9EURY</name>
<evidence type="ECO:0000256" key="3">
    <source>
        <dbReference type="ARBA" id="ARBA00022475"/>
    </source>
</evidence>
<dbReference type="Proteomes" id="UP000092401">
    <property type="component" value="Unassembled WGS sequence"/>
</dbReference>
<feature type="transmembrane region" description="Helical" evidence="7">
    <location>
        <begin position="6"/>
        <end position="28"/>
    </location>
</feature>
<accession>A0A150IUL4</accession>
<feature type="transmembrane region" description="Helical" evidence="7">
    <location>
        <begin position="107"/>
        <end position="130"/>
    </location>
</feature>
<reference evidence="11 12" key="1">
    <citation type="journal article" date="2016" name="ISME J.">
        <title>Chasing the elusive Euryarchaeota class WSA2: genomes reveal a uniquely fastidious methyl-reducing methanogen.</title>
        <authorList>
            <person name="Nobu M.K."/>
            <person name="Narihiro T."/>
            <person name="Kuroda K."/>
            <person name="Mei R."/>
            <person name="Liu W.T."/>
        </authorList>
    </citation>
    <scope>NUCLEOTIDE SEQUENCE [LARGE SCALE GENOMIC DNA]</scope>
    <source>
        <strain evidence="8">B03fssc0709_Meth_Bin005</strain>
        <strain evidence="9">B15fssc0709_Meth_Bin003</strain>
        <strain evidence="10">BMIXfssc0709_Meth_Bin006</strain>
    </source>
</reference>
<evidence type="ECO:0000256" key="2">
    <source>
        <dbReference type="ARBA" id="ARBA00009784"/>
    </source>
</evidence>
<evidence type="ECO:0000313" key="8">
    <source>
        <dbReference type="EMBL" id="KYC46267.1"/>
    </source>
</evidence>
<dbReference type="EMBL" id="LNJC01000002">
    <property type="protein sequence ID" value="KYC51265.1"/>
    <property type="molecule type" value="Genomic_DNA"/>
</dbReference>
<dbReference type="Pfam" id="PF01914">
    <property type="entry name" value="MarC"/>
    <property type="match status" value="1"/>
</dbReference>
<dbReference type="EMBL" id="LNGE01000002">
    <property type="protein sequence ID" value="KYC46267.1"/>
    <property type="molecule type" value="Genomic_DNA"/>
</dbReference>
<evidence type="ECO:0000313" key="9">
    <source>
        <dbReference type="EMBL" id="KYC48565.1"/>
    </source>
</evidence>
<evidence type="ECO:0000256" key="7">
    <source>
        <dbReference type="RuleBase" id="RU362048"/>
    </source>
</evidence>
<accession>A0A150J2E1</accession>
<feature type="transmembrane region" description="Helical" evidence="7">
    <location>
        <begin position="167"/>
        <end position="191"/>
    </location>
</feature>
<organism evidence="8 12">
    <name type="scientific">Candidatus Methanofastidiosum methylothiophilum</name>
    <dbReference type="NCBI Taxonomy" id="1705564"/>
    <lineage>
        <taxon>Archaea</taxon>
        <taxon>Methanobacteriati</taxon>
        <taxon>Methanobacteriota</taxon>
        <taxon>Stenosarchaea group</taxon>
        <taxon>Candidatus Methanofastidiosia</taxon>
        <taxon>Candidatus Methanofastidiosales</taxon>
        <taxon>Candidatus Methanofastidiosaceae</taxon>
        <taxon>Candidatus Methanofastidiosum</taxon>
    </lineage>
</organism>
<dbReference type="Proteomes" id="UP000091929">
    <property type="component" value="Unassembled WGS sequence"/>
</dbReference>
<evidence type="ECO:0000256" key="6">
    <source>
        <dbReference type="ARBA" id="ARBA00023136"/>
    </source>
</evidence>
<evidence type="ECO:0000256" key="1">
    <source>
        <dbReference type="ARBA" id="ARBA00004651"/>
    </source>
</evidence>
<feature type="transmembrane region" description="Helical" evidence="7">
    <location>
        <begin position="40"/>
        <end position="63"/>
    </location>
</feature>
<evidence type="ECO:0000256" key="4">
    <source>
        <dbReference type="ARBA" id="ARBA00022692"/>
    </source>
</evidence>
<comment type="similarity">
    <text evidence="2 7">Belongs to the UPF0056 (MarC) family.</text>
</comment>